<dbReference type="EMBL" id="NNBW01000103">
    <property type="protein sequence ID" value="OYL27742.1"/>
    <property type="molecule type" value="Genomic_DNA"/>
</dbReference>
<evidence type="ECO:0000313" key="49">
    <source>
        <dbReference type="Proteomes" id="UP000358702"/>
    </source>
</evidence>
<evidence type="ECO:0000313" key="3">
    <source>
        <dbReference type="EMBL" id="CIS69395.1"/>
    </source>
</evidence>
<feature type="transmembrane region" description="Helical" evidence="1">
    <location>
        <begin position="101"/>
        <end position="119"/>
    </location>
</feature>
<evidence type="ECO:0000313" key="41">
    <source>
        <dbReference type="Proteomes" id="UP000311381"/>
    </source>
</evidence>
<evidence type="ECO:0000313" key="33">
    <source>
        <dbReference type="Proteomes" id="UP000043005"/>
    </source>
</evidence>
<proteinExistence type="predicted"/>
<dbReference type="Proteomes" id="UP000358702">
    <property type="component" value="Unassembled WGS sequence"/>
</dbReference>
<dbReference type="EMBL" id="CFFA01000047">
    <property type="protein sequence ID" value="CEX69209.1"/>
    <property type="molecule type" value="Genomic_DNA"/>
</dbReference>
<reference evidence="46 47" key="6">
    <citation type="submission" date="2019-07" db="EMBL/GenBank/DDBJ databases">
        <authorList>
            <person name="Mohale T."/>
        </authorList>
    </citation>
    <scope>NUCLEOTIDE SEQUENCE [LARGE SCALE GENOMIC DNA]</scope>
    <source>
        <strain evidence="17 48">NTPn 126</strain>
        <strain evidence="16 47">NTPn 189</strain>
        <strain evidence="18 46">NTPn 59</strain>
    </source>
</reference>
<evidence type="ECO:0000313" key="29">
    <source>
        <dbReference type="EMBL" id="VTH33247.1"/>
    </source>
</evidence>
<evidence type="ECO:0000313" key="44">
    <source>
        <dbReference type="Proteomes" id="UP000314107"/>
    </source>
</evidence>
<dbReference type="Proteomes" id="UP000490982">
    <property type="component" value="Unassembled WGS sequence"/>
</dbReference>
<dbReference type="OMA" id="CWLTRDT"/>
<dbReference type="Proteomes" id="UP000310818">
    <property type="component" value="Unassembled WGS sequence"/>
</dbReference>
<dbReference type="EMBL" id="LR216058">
    <property type="protein sequence ID" value="VFI32019.1"/>
    <property type="molecule type" value="Genomic_DNA"/>
</dbReference>
<accession>A0A064BZ02</accession>
<reference evidence="14 36" key="3">
    <citation type="submission" date="2017-07" db="EMBL/GenBank/DDBJ databases">
        <title>Invasive disease caused simultaneously by more than one serotype of Streptococcus pneumoniae, South Africa.</title>
        <authorList>
            <person name="Ndlangisa K."/>
            <person name="Du Plessis M."/>
            <person name="Von Gottberg A."/>
        </authorList>
    </citation>
    <scope>NUCLEOTIDE SEQUENCE [LARGE SCALE GENOMIC DNA]</scope>
    <source>
        <strain evidence="14 36">8227-15B</strain>
    </source>
</reference>
<dbReference type="Proteomes" id="UP000048507">
    <property type="component" value="Unassembled WGS sequence"/>
</dbReference>
<dbReference type="Proteomes" id="UP000254854">
    <property type="component" value="Unassembled WGS sequence"/>
</dbReference>
<dbReference type="EMBL" id="CABBMN010000030">
    <property type="protein sequence ID" value="VSC34598.1"/>
    <property type="molecule type" value="Genomic_DNA"/>
</dbReference>
<dbReference type="Proteomes" id="UP000315060">
    <property type="component" value="Unassembled WGS sequence"/>
</dbReference>
<evidence type="ECO:0000313" key="34">
    <source>
        <dbReference type="Proteomes" id="UP000046095"/>
    </source>
</evidence>
<dbReference type="Proteomes" id="UP000405447">
    <property type="component" value="Unassembled WGS sequence"/>
</dbReference>
<name>A0A064BZ02_STREE</name>
<evidence type="ECO:0000313" key="13">
    <source>
        <dbReference type="EMBL" id="MTW25105.1"/>
    </source>
</evidence>
<dbReference type="PATRIC" id="fig|1313.13073.peg.923"/>
<evidence type="ECO:0000313" key="8">
    <source>
        <dbReference type="EMBL" id="MTV43849.1"/>
    </source>
</evidence>
<dbReference type="Proteomes" id="UP000469505">
    <property type="component" value="Unassembled WGS sequence"/>
</dbReference>
<evidence type="ECO:0000313" key="16">
    <source>
        <dbReference type="EMBL" id="TVW28345.1"/>
    </source>
</evidence>
<evidence type="ECO:0000313" key="53">
    <source>
        <dbReference type="Proteomes" id="UP000469505"/>
    </source>
</evidence>
<evidence type="ECO:0000313" key="40">
    <source>
        <dbReference type="Proteomes" id="UP000310997"/>
    </source>
</evidence>
<dbReference type="Proteomes" id="UP000042512">
    <property type="component" value="Unassembled WGS sequence"/>
</dbReference>
<evidence type="ECO:0000313" key="55">
    <source>
        <dbReference type="Proteomes" id="UP000476212"/>
    </source>
</evidence>
<dbReference type="EMBL" id="CABDLL010000003">
    <property type="protein sequence ID" value="VTE36917.1"/>
    <property type="molecule type" value="Genomic_DNA"/>
</dbReference>
<evidence type="ECO:0000313" key="12">
    <source>
        <dbReference type="EMBL" id="MTV99221.1"/>
    </source>
</evidence>
<dbReference type="RefSeq" id="WP_000137265.1">
    <property type="nucleotide sequence ID" value="NZ_AP017971.1"/>
</dbReference>
<evidence type="ECO:0000313" key="39">
    <source>
        <dbReference type="Proteomes" id="UP000310818"/>
    </source>
</evidence>
<dbReference type="EMBL" id="CABBZR010000005">
    <property type="protein sequence ID" value="VSJ52132.1"/>
    <property type="molecule type" value="Genomic_DNA"/>
</dbReference>
<evidence type="ECO:0000313" key="5">
    <source>
        <dbReference type="EMBL" id="CJA59548.1"/>
    </source>
</evidence>
<evidence type="ECO:0000313" key="14">
    <source>
        <dbReference type="EMBL" id="OYL27742.1"/>
    </source>
</evidence>
<dbReference type="EMBL" id="WNHX01000049">
    <property type="protein sequence ID" value="MTV87631.1"/>
    <property type="molecule type" value="Genomic_DNA"/>
</dbReference>
<dbReference type="AlphaFoldDB" id="A0A064BZ02"/>
<dbReference type="EMBL" id="WNIA01000056">
    <property type="protein sequence ID" value="MTV99221.1"/>
    <property type="molecule type" value="Genomic_DNA"/>
</dbReference>
<dbReference type="Proteomes" id="UP000290138">
    <property type="component" value="Chromosome"/>
</dbReference>
<dbReference type="EMBL" id="VMVH01000023">
    <property type="protein sequence ID" value="TVW28345.1"/>
    <property type="molecule type" value="Genomic_DNA"/>
</dbReference>
<dbReference type="Proteomes" id="UP000474228">
    <property type="component" value="Unassembled WGS sequence"/>
</dbReference>
<dbReference type="EMBL" id="CAAQRO010000008">
    <property type="protein sequence ID" value="VMC95068.1"/>
    <property type="molecule type" value="Genomic_DNA"/>
</dbReference>
<feature type="transmembrane region" description="Helical" evidence="1">
    <location>
        <begin position="12"/>
        <end position="28"/>
    </location>
</feature>
<evidence type="ECO:0000313" key="54">
    <source>
        <dbReference type="Proteomes" id="UP000474228"/>
    </source>
</evidence>
<feature type="transmembrane region" description="Helical" evidence="1">
    <location>
        <begin position="198"/>
        <end position="216"/>
    </location>
</feature>
<dbReference type="Proteomes" id="UP000298847">
    <property type="component" value="Unassembled WGS sequence"/>
</dbReference>
<reference evidence="51 52" key="7">
    <citation type="submission" date="2019-11" db="EMBL/GenBank/DDBJ databases">
        <title>Growth characteristics of pneumococcus vary with the chemical composition of the capsule and with environmental conditions.</title>
        <authorList>
            <person name="Tothpal A."/>
            <person name="Desobry K."/>
            <person name="Joshi S."/>
            <person name="Wyllie A.L."/>
            <person name="Weinberger D.M."/>
        </authorList>
    </citation>
    <scope>NUCLEOTIDE SEQUENCE [LARGE SCALE GENOMIC DNA]</scope>
    <source>
        <strain evidence="8">Pnumococcus09N</strain>
        <strain evidence="52">pnumococcus09N</strain>
        <strain evidence="11">Pnumococcus15C</strain>
        <strain evidence="55">pnumococcus15C</strain>
        <strain evidence="12">Pnumococcus19F</strain>
        <strain evidence="51">pnumococcus19F</strain>
        <strain evidence="54">pnumococcus22F</strain>
        <strain evidence="9">Pnumococcus22F</strain>
        <strain evidence="13">Pnumococcus23A</strain>
        <strain evidence="56">pnumococcus23A</strain>
        <strain evidence="10">Pnumococcus35B</strain>
        <strain evidence="53">pnumococcus35B</strain>
    </source>
</reference>
<evidence type="ECO:0000313" key="48">
    <source>
        <dbReference type="Proteomes" id="UP000320896"/>
    </source>
</evidence>
<dbReference type="Proteomes" id="UP000310997">
    <property type="component" value="Unassembled WGS sequence"/>
</dbReference>
<dbReference type="EMBL" id="CKGU01000026">
    <property type="protein sequence ID" value="CIS69395.1"/>
    <property type="molecule type" value="Genomic_DNA"/>
</dbReference>
<keyword evidence="1" id="KW-0812">Transmembrane</keyword>
<dbReference type="Proteomes" id="UP000476212">
    <property type="component" value="Unassembled WGS sequence"/>
</dbReference>
<dbReference type="Pfam" id="PF06166">
    <property type="entry name" value="DUF979"/>
    <property type="match status" value="1"/>
</dbReference>
<dbReference type="EMBL" id="UHFW01000006">
    <property type="protein sequence ID" value="SUN85781.1"/>
    <property type="molecule type" value="Genomic_DNA"/>
</dbReference>
<reference evidence="15 37" key="4">
    <citation type="submission" date="2018-06" db="EMBL/GenBank/DDBJ databases">
        <authorList>
            <consortium name="Pathogen Informatics"/>
            <person name="Doyle S."/>
        </authorList>
    </citation>
    <scope>NUCLEOTIDE SEQUENCE [LARGE SCALE GENOMIC DNA]</scope>
    <source>
        <strain evidence="15 37">NCTC13734</strain>
    </source>
</reference>
<evidence type="ECO:0000313" key="20">
    <source>
        <dbReference type="EMBL" id="VKB82196.1"/>
    </source>
</evidence>
<reference evidence="30 31" key="2">
    <citation type="submission" date="2015-03" db="EMBL/GenBank/DDBJ databases">
        <authorList>
            <consortium name="Pathogen Informatics"/>
            <person name="Murphy D."/>
        </authorList>
    </citation>
    <scope>NUCLEOTIDE SEQUENCE [LARGE SCALE GENOMIC DNA]</scope>
    <source>
        <strain evidence="6 32">SMRU1414</strain>
        <strain evidence="5 33">SMRU1873</strain>
        <strain evidence="3">SMRU328</strain>
        <strain evidence="2">SMRU51</strain>
        <strain evidence="4 30">SMRU975</strain>
        <strain evidence="31 35">type strain: N</strain>
    </source>
</reference>
<evidence type="ECO:0000313" key="56">
    <source>
        <dbReference type="Proteomes" id="UP000490982"/>
    </source>
</evidence>
<evidence type="ECO:0000313" key="7">
    <source>
        <dbReference type="EMBL" id="COR80120.1"/>
    </source>
</evidence>
<dbReference type="Proteomes" id="UP000311381">
    <property type="component" value="Unassembled WGS sequence"/>
</dbReference>
<dbReference type="EMBL" id="WNHU01000059">
    <property type="protein sequence ID" value="MTV43849.1"/>
    <property type="molecule type" value="Genomic_DNA"/>
</dbReference>
<evidence type="ECO:0000313" key="4">
    <source>
        <dbReference type="EMBL" id="CIY91683.1"/>
    </source>
</evidence>
<evidence type="ECO:0000313" key="50">
    <source>
        <dbReference type="Proteomes" id="UP000405447"/>
    </source>
</evidence>
<evidence type="ECO:0000313" key="18">
    <source>
        <dbReference type="EMBL" id="TVX65760.1"/>
    </source>
</evidence>
<evidence type="ECO:0000313" key="19">
    <source>
        <dbReference type="EMBL" id="VFI32019.1"/>
    </source>
</evidence>
<evidence type="ECO:0000313" key="6">
    <source>
        <dbReference type="EMBL" id="COA42841.1"/>
    </source>
</evidence>
<evidence type="ECO:0000313" key="24">
    <source>
        <dbReference type="EMBL" id="VQC89893.1"/>
    </source>
</evidence>
<evidence type="ECO:0000313" key="30">
    <source>
        <dbReference type="Proteomes" id="UP000042512"/>
    </source>
</evidence>
<dbReference type="EMBL" id="WNHS01000047">
    <property type="protein sequence ID" value="MTW25105.1"/>
    <property type="molecule type" value="Genomic_DNA"/>
</dbReference>
<dbReference type="EMBL" id="CABDQT010000023">
    <property type="protein sequence ID" value="VTH33247.1"/>
    <property type="molecule type" value="Genomic_DNA"/>
</dbReference>
<keyword evidence="1" id="KW-1133">Transmembrane helix</keyword>
<evidence type="ECO:0000313" key="15">
    <source>
        <dbReference type="EMBL" id="SUN85781.1"/>
    </source>
</evidence>
<evidence type="ECO:0000313" key="36">
    <source>
        <dbReference type="Proteomes" id="UP000214939"/>
    </source>
</evidence>
<dbReference type="EMBL" id="VMYC01000288">
    <property type="protein sequence ID" value="TVX65760.1"/>
    <property type="molecule type" value="Genomic_DNA"/>
</dbReference>
<dbReference type="GeneID" id="45218174"/>
<evidence type="ECO:0000313" key="32">
    <source>
        <dbReference type="Proteomes" id="UP000042967"/>
    </source>
</evidence>
<keyword evidence="1" id="KW-0472">Membrane</keyword>
<dbReference type="Proteomes" id="UP000311674">
    <property type="component" value="Unassembled WGS sequence"/>
</dbReference>
<protein>
    <submittedName>
        <fullName evidence="14">DUF979 domain-containing protein</fullName>
    </submittedName>
    <submittedName>
        <fullName evidence="9">DUF979 family protein</fullName>
    </submittedName>
    <submittedName>
        <fullName evidence="2">Permease</fullName>
    </submittedName>
</protein>
<dbReference type="Proteomes" id="UP000042745">
    <property type="component" value="Unassembled WGS sequence"/>
</dbReference>
<feature type="transmembrane region" description="Helical" evidence="1">
    <location>
        <begin position="165"/>
        <end position="186"/>
    </location>
</feature>
<feature type="transmembrane region" description="Helical" evidence="1">
    <location>
        <begin position="288"/>
        <end position="306"/>
    </location>
</feature>
<dbReference type="Proteomes" id="UP000314107">
    <property type="component" value="Unassembled WGS sequence"/>
</dbReference>
<dbReference type="EMBL" id="WNIB01000055">
    <property type="protein sequence ID" value="MTV90622.1"/>
    <property type="molecule type" value="Genomic_DNA"/>
</dbReference>
<evidence type="ECO:0000313" key="43">
    <source>
        <dbReference type="Proteomes" id="UP000312530"/>
    </source>
</evidence>
<dbReference type="EMBL" id="CQVU01000033">
    <property type="protein sequence ID" value="COA42841.1"/>
    <property type="molecule type" value="Genomic_DNA"/>
</dbReference>
<sequence>MTELAKQLLELTYIVIGCQFLHTAYCSYKDKTNPVRLGTSAFWTLLSITFIGGSYMPNMSIGIIVILLSLLTLFKQVRIGTLPSLDEMKANIESNRLKNKIFIPVMLMAILALVLAQMIPEFSKISISLAALFATISVLVITNSHPKSLLSENNRMTQQVSTSGIVPQLLGALGAIFTVAGVGDVISHLISGIVPSDSRFIGVLAYVLGMVLFTMIMGNAFAAFTVITAGVGVPFVFALGANPIVAGALAMTAGYCGTLLTPMAANFNALPAALMDMKDQNGVIKAQAGVALVMIVIHIFLMYFLAF</sequence>
<evidence type="ECO:0000313" key="22">
    <source>
        <dbReference type="EMBL" id="VNG98912.1"/>
    </source>
</evidence>
<dbReference type="EMBL" id="CAAXWD010000001">
    <property type="protein sequence ID" value="VQC89893.1"/>
    <property type="molecule type" value="Genomic_DNA"/>
</dbReference>
<reference evidence="38 39" key="5">
    <citation type="submission" date="2019-04" db="EMBL/GenBank/DDBJ databases">
        <authorList>
            <consortium name="Pathogen Informatics"/>
        </authorList>
    </citation>
    <scope>NUCLEOTIDE SEQUENCE [LARGE SCALE GENOMIC DNA]</scope>
    <source>
        <strain evidence="19">GPS_HK_21-sc-2296565</strain>
        <strain evidence="29 44">GPSC129</strain>
        <strain evidence="25 42">GPSC148</strain>
        <strain evidence="20 49">GPSC21</strain>
        <strain evidence="22 39">GPSC211</strain>
        <strain evidence="24 38">GPSC22</strain>
        <strain evidence="26 45">GPSC38</strain>
        <strain evidence="41 43">GPSC47</strain>
        <strain evidence="27 50">GPSC535</strain>
        <strain evidence="28 40">GPSC559</strain>
    </source>
</reference>
<evidence type="ECO:0000313" key="23">
    <source>
        <dbReference type="EMBL" id="VOG82094.1"/>
    </source>
</evidence>
<evidence type="ECO:0000313" key="35">
    <source>
        <dbReference type="Proteomes" id="UP000048507"/>
    </source>
</evidence>
<dbReference type="EMBL" id="CAASRX010000004">
    <property type="protein sequence ID" value="VNG98912.1"/>
    <property type="molecule type" value="Genomic_DNA"/>
</dbReference>
<dbReference type="Proteomes" id="UP000318940">
    <property type="component" value="Unassembled WGS sequence"/>
</dbReference>
<evidence type="ECO:0000313" key="28">
    <source>
        <dbReference type="EMBL" id="VTE36917.1"/>
    </source>
</evidence>
<evidence type="ECO:0000313" key="31">
    <source>
        <dbReference type="Proteomes" id="UP000042745"/>
    </source>
</evidence>
<dbReference type="Proteomes" id="UP000437160">
    <property type="component" value="Unassembled WGS sequence"/>
</dbReference>
<evidence type="ECO:0000313" key="52">
    <source>
        <dbReference type="Proteomes" id="UP000467349"/>
    </source>
</evidence>
<dbReference type="EMBL" id="CKRE01000042">
    <property type="protein sequence ID" value="CIY91683.1"/>
    <property type="molecule type" value="Genomic_DNA"/>
</dbReference>
<dbReference type="EMBL" id="WNHJ01000012">
    <property type="protein sequence ID" value="MTV62668.1"/>
    <property type="molecule type" value="Genomic_DNA"/>
</dbReference>
<dbReference type="Proteomes" id="UP000467349">
    <property type="component" value="Unassembled WGS sequence"/>
</dbReference>
<dbReference type="Proteomes" id="UP000043005">
    <property type="component" value="Unassembled WGS sequence"/>
</dbReference>
<evidence type="ECO:0000313" key="37">
    <source>
        <dbReference type="Proteomes" id="UP000254854"/>
    </source>
</evidence>
<evidence type="ECO:0000313" key="42">
    <source>
        <dbReference type="Proteomes" id="UP000311674"/>
    </source>
</evidence>
<dbReference type="Proteomes" id="UP000320896">
    <property type="component" value="Unassembled WGS sequence"/>
</dbReference>
<evidence type="ECO:0000313" key="47">
    <source>
        <dbReference type="Proteomes" id="UP000318940"/>
    </source>
</evidence>
<dbReference type="Proteomes" id="UP000042967">
    <property type="component" value="Unassembled WGS sequence"/>
</dbReference>
<dbReference type="EMBL" id="CAANCB010000024">
    <property type="protein sequence ID" value="VKB82196.1"/>
    <property type="molecule type" value="Genomic_DNA"/>
</dbReference>
<evidence type="ECO:0000313" key="26">
    <source>
        <dbReference type="EMBL" id="VSJ52132.1"/>
    </source>
</evidence>
<dbReference type="EMBL" id="VMWH01000127">
    <property type="protein sequence ID" value="TVW83185.1"/>
    <property type="molecule type" value="Genomic_DNA"/>
</dbReference>
<evidence type="ECO:0000313" key="38">
    <source>
        <dbReference type="Proteomes" id="UP000298847"/>
    </source>
</evidence>
<dbReference type="Proteomes" id="UP000046095">
    <property type="component" value="Unassembled WGS sequence"/>
</dbReference>
<evidence type="ECO:0000313" key="51">
    <source>
        <dbReference type="Proteomes" id="UP000437160"/>
    </source>
</evidence>
<evidence type="ECO:0000313" key="27">
    <source>
        <dbReference type="EMBL" id="VST72699.1"/>
    </source>
</evidence>
<organism evidence="9 54">
    <name type="scientific">Streptococcus pneumoniae</name>
    <dbReference type="NCBI Taxonomy" id="1313"/>
    <lineage>
        <taxon>Bacteria</taxon>
        <taxon>Bacillati</taxon>
        <taxon>Bacillota</taxon>
        <taxon>Bacilli</taxon>
        <taxon>Lactobacillales</taxon>
        <taxon>Streptococcaceae</taxon>
        <taxon>Streptococcus</taxon>
    </lineage>
</organism>
<dbReference type="EMBL" id="CRVC01000023">
    <property type="protein sequence ID" value="COR80120.1"/>
    <property type="molecule type" value="Genomic_DNA"/>
</dbReference>
<dbReference type="EMBL" id="CAAULE010000011">
    <property type="protein sequence ID" value="VOG82094.1"/>
    <property type="molecule type" value="Genomic_DNA"/>
</dbReference>
<dbReference type="InterPro" id="IPR009323">
    <property type="entry name" value="DUF979"/>
</dbReference>
<dbReference type="EMBL" id="CABCSJ010000007">
    <property type="protein sequence ID" value="VST72699.1"/>
    <property type="molecule type" value="Genomic_DNA"/>
</dbReference>
<gene>
    <name evidence="14" type="ORF">A5N45_07450</name>
    <name evidence="18" type="ORF">AZJ28_11695</name>
    <name evidence="17" type="ORF">AZJ70_09470</name>
    <name evidence="16" type="ORF">AZK02_02345</name>
    <name evidence="2" type="ORF">ERS019209_02103</name>
    <name evidence="3" type="ORF">ERS019486_01608</name>
    <name evidence="4" type="ORF">ERS020485_01976</name>
    <name evidence="6" type="ORF">ERS020924_02087</name>
    <name evidence="7" type="ORF">ERS021218_01692</name>
    <name evidence="5" type="ORF">ERS021383_02031</name>
    <name evidence="12" type="ORF">GM536_09090</name>
    <name evidence="13" type="ORF">GM537_09775</name>
    <name evidence="9" type="ORF">GM539_04465</name>
    <name evidence="10" type="ORF">GM543_08965</name>
    <name evidence="11" type="ORF">GM544_09085</name>
    <name evidence="8" type="ORF">GM545_09580</name>
    <name evidence="15" type="ORF">NCTC13734_00966</name>
    <name evidence="26" type="ORF">SAMEA104154639_01068</name>
    <name evidence="21" type="ORF">SAMEA2627268_01295</name>
    <name evidence="23" type="ORF">SAMEA2696453_01419</name>
    <name evidence="29" type="ORF">SAMEA3171064_01835</name>
    <name evidence="22" type="ORF">SAMEA3353485_00546</name>
    <name evidence="20" type="ORF">SAMEA3353631_02367</name>
    <name evidence="24" type="ORF">SAMEA3354366_00086</name>
    <name evidence="27" type="ORF">SAMEA3389245_01636</name>
    <name evidence="25" type="ORF">SAMEA3390019_02209</name>
    <name evidence="19" type="ORF">SAMEA3431391_00751</name>
    <name evidence="28" type="ORF">SAMEA4038883_00568</name>
</gene>
<evidence type="ECO:0000313" key="2">
    <source>
        <dbReference type="EMBL" id="CEX69209.1"/>
    </source>
</evidence>
<dbReference type="Proteomes" id="UP000214939">
    <property type="component" value="Unassembled WGS sequence"/>
</dbReference>
<dbReference type="Proteomes" id="UP000314170">
    <property type="component" value="Unassembled WGS sequence"/>
</dbReference>
<evidence type="ECO:0000313" key="17">
    <source>
        <dbReference type="EMBL" id="TVW83185.1"/>
    </source>
</evidence>
<evidence type="ECO:0000313" key="45">
    <source>
        <dbReference type="Proteomes" id="UP000314170"/>
    </source>
</evidence>
<feature type="transmembrane region" description="Helical" evidence="1">
    <location>
        <begin position="125"/>
        <end position="144"/>
    </location>
</feature>
<evidence type="ECO:0000313" key="9">
    <source>
        <dbReference type="EMBL" id="MTV62668.1"/>
    </source>
</evidence>
<evidence type="ECO:0000313" key="10">
    <source>
        <dbReference type="EMBL" id="MTV87631.1"/>
    </source>
</evidence>
<evidence type="ECO:0000313" key="21">
    <source>
        <dbReference type="EMBL" id="VMC95068.1"/>
    </source>
</evidence>
<dbReference type="OrthoDB" id="1689651at2"/>
<evidence type="ECO:0000256" key="1">
    <source>
        <dbReference type="SAM" id="Phobius"/>
    </source>
</evidence>
<reference evidence="7 34" key="1">
    <citation type="submission" date="2015-03" db="EMBL/GenBank/DDBJ databases">
        <authorList>
            <person name="Murphy D."/>
        </authorList>
    </citation>
    <scope>NUCLEOTIDE SEQUENCE [LARGE SCALE GENOMIC DNA]</scope>
    <source>
        <strain evidence="7 34">SMRU1708</strain>
    </source>
</reference>
<evidence type="ECO:0000313" key="46">
    <source>
        <dbReference type="Proteomes" id="UP000315060"/>
    </source>
</evidence>
<dbReference type="Proteomes" id="UP000312530">
    <property type="component" value="Unassembled WGS sequence"/>
</dbReference>
<evidence type="ECO:0000313" key="25">
    <source>
        <dbReference type="EMBL" id="VSC34598.1"/>
    </source>
</evidence>
<evidence type="ECO:0000313" key="11">
    <source>
        <dbReference type="EMBL" id="MTV90622.1"/>
    </source>
</evidence>
<dbReference type="EMBL" id="CKTV01000048">
    <property type="protein sequence ID" value="CJA59548.1"/>
    <property type="molecule type" value="Genomic_DNA"/>
</dbReference>